<reference evidence="2" key="1">
    <citation type="journal article" date="2019" name="MBio">
        <title>Virus Genomes from Deep Sea Sediments Expand the Ocean Megavirome and Support Independent Origins of Viral Gigantism.</title>
        <authorList>
            <person name="Backstrom D."/>
            <person name="Yutin N."/>
            <person name="Jorgensen S.L."/>
            <person name="Dharamshi J."/>
            <person name="Homa F."/>
            <person name="Zaremba-Niedwiedzka K."/>
            <person name="Spang A."/>
            <person name="Wolf Y.I."/>
            <person name="Koonin E.V."/>
            <person name="Ettema T.J."/>
        </authorList>
    </citation>
    <scope>NUCLEOTIDE SEQUENCE</scope>
</reference>
<name>A0A481ZDI2_9VIRU</name>
<dbReference type="EMBL" id="MK500595">
    <property type="protein sequence ID" value="QBK93372.1"/>
    <property type="molecule type" value="Genomic_DNA"/>
</dbReference>
<proteinExistence type="predicted"/>
<accession>A0A481ZDI2</accession>
<keyword evidence="1" id="KW-0812">Transmembrane</keyword>
<evidence type="ECO:0000256" key="1">
    <source>
        <dbReference type="SAM" id="Phobius"/>
    </source>
</evidence>
<feature type="transmembrane region" description="Helical" evidence="1">
    <location>
        <begin position="51"/>
        <end position="70"/>
    </location>
</feature>
<organism evidence="2">
    <name type="scientific">Pithovirus LCPAC404</name>
    <dbReference type="NCBI Taxonomy" id="2506597"/>
    <lineage>
        <taxon>Viruses</taxon>
        <taxon>Pithoviruses</taxon>
    </lineage>
</organism>
<feature type="transmembrane region" description="Helical" evidence="1">
    <location>
        <begin position="82"/>
        <end position="101"/>
    </location>
</feature>
<evidence type="ECO:0000313" key="2">
    <source>
        <dbReference type="EMBL" id="QBK93372.1"/>
    </source>
</evidence>
<keyword evidence="1" id="KW-0472">Membrane</keyword>
<protein>
    <submittedName>
        <fullName evidence="2">Uncharacterized protein</fullName>
    </submittedName>
</protein>
<keyword evidence="1" id="KW-1133">Transmembrane helix</keyword>
<gene>
    <name evidence="2" type="ORF">LCPAC404_00760</name>
</gene>
<sequence>MESMSRTSKVRQHKDKHKALDELRRRAIACKKKAVAYGSGEVWARKWYKGFGYSNILFTGIVALLVTLGGTTDCGKEVSTLYYAQLSFSTLAVISAAFGRFSGFTQKLADNHSMSGLFSNLASDIAHFIGKGTKSAHEVDINNESSYEKYQVLCDFSTPLPSRFFVQARIDVEEDSSGWIKDLLDDTCSLSGGDKAPLEIVTVSEE</sequence>